<dbReference type="AlphaFoldDB" id="A0A382P6I8"/>
<dbReference type="Pfam" id="PF09851">
    <property type="entry name" value="SHOCT"/>
    <property type="match status" value="3"/>
</dbReference>
<gene>
    <name evidence="2" type="ORF">METZ01_LOCUS321883</name>
</gene>
<protein>
    <recommendedName>
        <fullName evidence="1">SHOCT domain-containing protein</fullName>
    </recommendedName>
</protein>
<sequence>MKKVFQTISIFFILFLPSICFADKAEDLQKLNDLFKQDILTEEQYNQGVEKILKDEDLQKLKDLYEQGILTQEQYNAGVEKILKNIEKILKDSEEMKKLTELFDGGILTEEQFKEGKQKVLQKIETNNDVTIFAESQQSEASLLDGLYNMEVEWIWISYRVDEVRVGDKAKFALEIKNNEVKSLIALDETTGLVDKELKFFSYRFTNKGNKKFKLHTSVMLKSDPNESINSKWVLEIIDKKFHGTLTVSKGADPLLKGNIIYTN</sequence>
<organism evidence="2">
    <name type="scientific">marine metagenome</name>
    <dbReference type="NCBI Taxonomy" id="408172"/>
    <lineage>
        <taxon>unclassified sequences</taxon>
        <taxon>metagenomes</taxon>
        <taxon>ecological metagenomes</taxon>
    </lineage>
</organism>
<proteinExistence type="predicted"/>
<feature type="domain" description="SHOCT" evidence="1">
    <location>
        <begin position="28"/>
        <end position="53"/>
    </location>
</feature>
<name>A0A382P6I8_9ZZZZ</name>
<accession>A0A382P6I8</accession>
<dbReference type="InterPro" id="IPR018649">
    <property type="entry name" value="SHOCT"/>
</dbReference>
<dbReference type="EMBL" id="UINC01105239">
    <property type="protein sequence ID" value="SVC69029.1"/>
    <property type="molecule type" value="Genomic_DNA"/>
</dbReference>
<evidence type="ECO:0000313" key="2">
    <source>
        <dbReference type="EMBL" id="SVC69029.1"/>
    </source>
</evidence>
<evidence type="ECO:0000259" key="1">
    <source>
        <dbReference type="Pfam" id="PF09851"/>
    </source>
</evidence>
<reference evidence="2" key="1">
    <citation type="submission" date="2018-05" db="EMBL/GenBank/DDBJ databases">
        <authorList>
            <person name="Lanie J.A."/>
            <person name="Ng W.-L."/>
            <person name="Kazmierczak K.M."/>
            <person name="Andrzejewski T.M."/>
            <person name="Davidsen T.M."/>
            <person name="Wayne K.J."/>
            <person name="Tettelin H."/>
            <person name="Glass J.I."/>
            <person name="Rusch D."/>
            <person name="Podicherti R."/>
            <person name="Tsui H.-C.T."/>
            <person name="Winkler M.E."/>
        </authorList>
    </citation>
    <scope>NUCLEOTIDE SEQUENCE</scope>
</reference>
<feature type="domain" description="SHOCT" evidence="1">
    <location>
        <begin position="94"/>
        <end position="121"/>
    </location>
</feature>
<feature type="domain" description="SHOCT" evidence="1">
    <location>
        <begin position="58"/>
        <end position="83"/>
    </location>
</feature>